<dbReference type="EMBL" id="GBRH01245991">
    <property type="protein sequence ID" value="JAD51904.1"/>
    <property type="molecule type" value="Transcribed_RNA"/>
</dbReference>
<proteinExistence type="predicted"/>
<reference evidence="1" key="1">
    <citation type="submission" date="2014-09" db="EMBL/GenBank/DDBJ databases">
        <authorList>
            <person name="Magalhaes I.L.F."/>
            <person name="Oliveira U."/>
            <person name="Santos F.R."/>
            <person name="Vidigal T.H.D.A."/>
            <person name="Brescovit A.D."/>
            <person name="Santos A.J."/>
        </authorList>
    </citation>
    <scope>NUCLEOTIDE SEQUENCE</scope>
    <source>
        <tissue evidence="1">Shoot tissue taken approximately 20 cm above the soil surface</tissue>
    </source>
</reference>
<sequence>MIRIRPCARNAQFIRYITKGYMISEFSHFAEQVVGTA</sequence>
<dbReference type="AlphaFoldDB" id="A0A0A9AJM3"/>
<accession>A0A0A9AJM3</accession>
<name>A0A0A9AJM3_ARUDO</name>
<reference evidence="1" key="2">
    <citation type="journal article" date="2015" name="Data Brief">
        <title>Shoot transcriptome of the giant reed, Arundo donax.</title>
        <authorList>
            <person name="Barrero R.A."/>
            <person name="Guerrero F.D."/>
            <person name="Moolhuijzen P."/>
            <person name="Goolsby J.A."/>
            <person name="Tidwell J."/>
            <person name="Bellgard S.E."/>
            <person name="Bellgard M.I."/>
        </authorList>
    </citation>
    <scope>NUCLEOTIDE SEQUENCE</scope>
    <source>
        <tissue evidence="1">Shoot tissue taken approximately 20 cm above the soil surface</tissue>
    </source>
</reference>
<organism evidence="1">
    <name type="scientific">Arundo donax</name>
    <name type="common">Giant reed</name>
    <name type="synonym">Donax arundinaceus</name>
    <dbReference type="NCBI Taxonomy" id="35708"/>
    <lineage>
        <taxon>Eukaryota</taxon>
        <taxon>Viridiplantae</taxon>
        <taxon>Streptophyta</taxon>
        <taxon>Embryophyta</taxon>
        <taxon>Tracheophyta</taxon>
        <taxon>Spermatophyta</taxon>
        <taxon>Magnoliopsida</taxon>
        <taxon>Liliopsida</taxon>
        <taxon>Poales</taxon>
        <taxon>Poaceae</taxon>
        <taxon>PACMAD clade</taxon>
        <taxon>Arundinoideae</taxon>
        <taxon>Arundineae</taxon>
        <taxon>Arundo</taxon>
    </lineage>
</organism>
<evidence type="ECO:0000313" key="1">
    <source>
        <dbReference type="EMBL" id="JAD51904.1"/>
    </source>
</evidence>
<protein>
    <submittedName>
        <fullName evidence="1">Uncharacterized protein</fullName>
    </submittedName>
</protein>